<organism evidence="1 2">
    <name type="scientific">Cordyceps militaris</name>
    <name type="common">Caterpillar fungus</name>
    <name type="synonym">Clavaria militaris</name>
    <dbReference type="NCBI Taxonomy" id="73501"/>
    <lineage>
        <taxon>Eukaryota</taxon>
        <taxon>Fungi</taxon>
        <taxon>Dikarya</taxon>
        <taxon>Ascomycota</taxon>
        <taxon>Pezizomycotina</taxon>
        <taxon>Sordariomycetes</taxon>
        <taxon>Hypocreomycetidae</taxon>
        <taxon>Hypocreales</taxon>
        <taxon>Cordycipitaceae</taxon>
        <taxon>Cordyceps</taxon>
    </lineage>
</organism>
<evidence type="ECO:0000313" key="2">
    <source>
        <dbReference type="Proteomes" id="UP000323067"/>
    </source>
</evidence>
<dbReference type="VEuPathDB" id="FungiDB:CCM_03087"/>
<evidence type="ECO:0000313" key="1">
    <source>
        <dbReference type="EMBL" id="ATY61248.1"/>
    </source>
</evidence>
<name>A0A2H4SDQ0_CORMI</name>
<dbReference type="AlphaFoldDB" id="A0A2H4SDQ0"/>
<gene>
    <name evidence="1" type="ORF">A9K55_005880</name>
</gene>
<reference evidence="1 2" key="1">
    <citation type="journal article" date="2017" name="BMC Genomics">
        <title>Chromosome level assembly and secondary metabolite potential of the parasitic fungus Cordyceps militaris.</title>
        <authorList>
            <person name="Kramer G.J."/>
            <person name="Nodwell J.R."/>
        </authorList>
    </citation>
    <scope>NUCLEOTIDE SEQUENCE [LARGE SCALE GENOMIC DNA]</scope>
    <source>
        <strain evidence="1 2">ATCC 34164</strain>
    </source>
</reference>
<accession>A0A2H4SDQ0</accession>
<sequence>MEPVFHRPGTIVSRQPFQYQDGQQNDVTHGGSKKRPLKKETIQHSRQCWSLELSRQSWQRSHDVADWEAKALKVDPALTAHHFFPLAVLEPCLLLPWIVRAVGLLGTALTYFLTAQIIYAGLREPARSLVAAEDPLACDFAFINLFVPGQSASLFQNE</sequence>
<dbReference type="EMBL" id="CP023323">
    <property type="protein sequence ID" value="ATY61248.1"/>
    <property type="molecule type" value="Genomic_DNA"/>
</dbReference>
<proteinExistence type="predicted"/>
<protein>
    <submittedName>
        <fullName evidence="1">Uncharacterized protein</fullName>
    </submittedName>
</protein>
<dbReference type="VEuPathDB" id="FungiDB:A9K55_005880"/>
<dbReference type="Proteomes" id="UP000323067">
    <property type="component" value="Chromosome vi"/>
</dbReference>